<evidence type="ECO:0000256" key="14">
    <source>
        <dbReference type="ARBA" id="ARBA00023303"/>
    </source>
</evidence>
<evidence type="ECO:0000313" key="22">
    <source>
        <dbReference type="EMBL" id="JAS19485.1"/>
    </source>
</evidence>
<sequence>MDMLCVVRFWLWTAVCAWALPSELRIGGLFETKDYNQLQTFNITAQIINLDSSFLKEARLVALSENVPQYDSFQVSRTVCDFVLYGVIAIFGPQSVDTTDHVQSICDTMEIPHVEYRWDTRIRRGSCMVNLHPNPATLSKVYADIVKEWRWKSFAILYDDNDGLIRLNELLKIYSSKDFMVTVRQLDDGDDYRDTLMKTKQSGEKNIVLDCPASKLYNVLLQAQQVGLMGEEISYLITTMDIHMVDLEPFKYGGTNITGVRLIDPNNYFVGRFAQYWNYIGHIHPEYGIKNMTVDSISVDLALLHDAVLLFAKSMNQLDNSTDIQIKQLSCDRNVNWEHGYSVINYMKSTEINGMTGAIKFDHSGFRSDFALDIVELTFAEGLRKKGSWNSTEGINLTLSKPENEPPSEALSLQNKTFIVLISLTPPYGMLKEDINSLTGNDRYEGLGIDIIHELSLMNGFNYTFHLHHDTRSGNPELDKDGARIWNGMIGEVIAERADLAIADITITREREMDVDFTMPFMNLGISVLYKKPTKLPPSLFSFLSPFTYEVWWYMIAAYLGVSILLFIMGRISPSEWTNPYPCIDEPENLENQFSLNNSLWFTLGSIMQQGSEIAPIAVSTRMAASVWWFFTLIMVSSYTANLAAFLTVEIPFQAFRSVEDLANQNPQVISYGAKTGGATANFFRDSNHSTYQRIWQFMSEHQDSVMTSDNIDGVNKVLNEKYAFFMESTSIEYEVERKCELTQ</sequence>
<dbReference type="GO" id="GO:0045211">
    <property type="term" value="C:postsynaptic membrane"/>
    <property type="evidence" value="ECO:0007669"/>
    <property type="project" value="UniProtKB-SubCell"/>
</dbReference>
<dbReference type="FunFam" id="3.40.190.10:FF:000178">
    <property type="entry name" value="Glutamate receptor subunit"/>
    <property type="match status" value="1"/>
</dbReference>
<feature type="signal peptide" evidence="19">
    <location>
        <begin position="1"/>
        <end position="19"/>
    </location>
</feature>
<feature type="chain" id="PRO_5008580860" description="Ionotropic glutamate receptor C-terminal domain-containing protein" evidence="19">
    <location>
        <begin position="20"/>
        <end position="744"/>
    </location>
</feature>
<feature type="binding site" evidence="16">
    <location>
        <position position="511"/>
    </location>
    <ligand>
        <name>L-glutamate</name>
        <dbReference type="ChEBI" id="CHEBI:29985"/>
    </ligand>
</feature>
<feature type="binding site" evidence="16">
    <location>
        <position position="506"/>
    </location>
    <ligand>
        <name>L-glutamate</name>
        <dbReference type="ChEBI" id="CHEBI:29985"/>
    </ligand>
</feature>
<dbReference type="GO" id="GO:0038023">
    <property type="term" value="F:signaling receptor activity"/>
    <property type="evidence" value="ECO:0007669"/>
    <property type="project" value="InterPro"/>
</dbReference>
<evidence type="ECO:0008006" key="23">
    <source>
        <dbReference type="Google" id="ProtNLM"/>
    </source>
</evidence>
<accession>A0A1B6D1N6</accession>
<evidence type="ECO:0000256" key="18">
    <source>
        <dbReference type="SAM" id="Phobius"/>
    </source>
</evidence>
<dbReference type="SUPFAM" id="SSF53850">
    <property type="entry name" value="Periplasmic binding protein-like II"/>
    <property type="match status" value="1"/>
</dbReference>
<dbReference type="SUPFAM" id="SSF53822">
    <property type="entry name" value="Periplasmic binding protein-like I"/>
    <property type="match status" value="1"/>
</dbReference>
<protein>
    <recommendedName>
        <fullName evidence="23">Ionotropic glutamate receptor C-terminal domain-containing protein</fullName>
    </recommendedName>
</protein>
<dbReference type="InterPro" id="IPR028082">
    <property type="entry name" value="Peripla_BP_I"/>
</dbReference>
<dbReference type="SMART" id="SM00079">
    <property type="entry name" value="PBPe"/>
    <property type="match status" value="1"/>
</dbReference>
<evidence type="ECO:0000256" key="11">
    <source>
        <dbReference type="ARBA" id="ARBA00023180"/>
    </source>
</evidence>
<dbReference type="CDD" id="cd06382">
    <property type="entry name" value="PBP1_iGluR_Kainate"/>
    <property type="match status" value="1"/>
</dbReference>
<evidence type="ECO:0000256" key="2">
    <source>
        <dbReference type="ARBA" id="ARBA00022448"/>
    </source>
</evidence>
<gene>
    <name evidence="22" type="ORF">g.17407</name>
</gene>
<keyword evidence="6 18" id="KW-1133">Transmembrane helix</keyword>
<evidence type="ECO:0000256" key="8">
    <source>
        <dbReference type="ARBA" id="ARBA00023065"/>
    </source>
</evidence>
<keyword evidence="5 19" id="KW-0732">Signal</keyword>
<evidence type="ECO:0000256" key="10">
    <source>
        <dbReference type="ARBA" id="ARBA00023170"/>
    </source>
</evidence>
<keyword evidence="10" id="KW-0675">Receptor</keyword>
<evidence type="ECO:0000256" key="19">
    <source>
        <dbReference type="SAM" id="SignalP"/>
    </source>
</evidence>
<keyword evidence="3" id="KW-1003">Cell membrane</keyword>
<evidence type="ECO:0000256" key="4">
    <source>
        <dbReference type="ARBA" id="ARBA00022692"/>
    </source>
</evidence>
<evidence type="ECO:0000256" key="12">
    <source>
        <dbReference type="ARBA" id="ARBA00023257"/>
    </source>
</evidence>
<evidence type="ECO:0000256" key="13">
    <source>
        <dbReference type="ARBA" id="ARBA00023286"/>
    </source>
</evidence>
<keyword evidence="7" id="KW-0770">Synapse</keyword>
<feature type="transmembrane region" description="Helical" evidence="18">
    <location>
        <begin position="551"/>
        <end position="569"/>
    </location>
</feature>
<keyword evidence="11" id="KW-0325">Glycoprotein</keyword>
<dbReference type="AlphaFoldDB" id="A0A1B6D1N6"/>
<comment type="subcellular location">
    <subcellularLocation>
        <location evidence="15">Postsynaptic cell membrane</location>
        <topology evidence="15">Multi-pass membrane protein</topology>
    </subcellularLocation>
</comment>
<keyword evidence="9 18" id="KW-0472">Membrane</keyword>
<keyword evidence="8" id="KW-0406">Ion transport</keyword>
<dbReference type="InterPro" id="IPR001828">
    <property type="entry name" value="ANF_lig-bd_rcpt"/>
</dbReference>
<feature type="transmembrane region" description="Helical" evidence="18">
    <location>
        <begin position="627"/>
        <end position="649"/>
    </location>
</feature>
<reference evidence="22" key="1">
    <citation type="submission" date="2015-12" db="EMBL/GenBank/DDBJ databases">
        <title>De novo transcriptome assembly of four potential Pierce s Disease insect vectors from Arizona vineyards.</title>
        <authorList>
            <person name="Tassone E.E."/>
        </authorList>
    </citation>
    <scope>NUCLEOTIDE SEQUENCE</scope>
</reference>
<evidence type="ECO:0000259" key="21">
    <source>
        <dbReference type="SMART" id="SM00918"/>
    </source>
</evidence>
<dbReference type="Gene3D" id="1.10.287.70">
    <property type="match status" value="1"/>
</dbReference>
<feature type="binding site" evidence="16">
    <location>
        <position position="728"/>
    </location>
    <ligand>
        <name>L-glutamate</name>
        <dbReference type="ChEBI" id="CHEBI:29985"/>
    </ligand>
</feature>
<feature type="binding site" evidence="16">
    <location>
        <position position="680"/>
    </location>
    <ligand>
        <name>L-glutamate</name>
        <dbReference type="ChEBI" id="CHEBI:29985"/>
    </ligand>
</feature>
<dbReference type="Gene3D" id="3.40.50.2300">
    <property type="match status" value="2"/>
</dbReference>
<dbReference type="FunFam" id="1.10.287.70:FF:000010">
    <property type="entry name" value="Putative glutamate receptor ionotropic kainate 1"/>
    <property type="match status" value="1"/>
</dbReference>
<feature type="non-terminal residue" evidence="22">
    <location>
        <position position="744"/>
    </location>
</feature>
<comment type="similarity">
    <text evidence="1">Belongs to the glutamate-gated ion channel (TC 1.A.10.1) family.</text>
</comment>
<dbReference type="SMART" id="SM00918">
    <property type="entry name" value="Lig_chan-Glu_bd"/>
    <property type="match status" value="1"/>
</dbReference>
<dbReference type="Pfam" id="PF01094">
    <property type="entry name" value="ANF_receptor"/>
    <property type="match status" value="1"/>
</dbReference>
<evidence type="ECO:0000256" key="7">
    <source>
        <dbReference type="ARBA" id="ARBA00023018"/>
    </source>
</evidence>
<dbReference type="PRINTS" id="PR00177">
    <property type="entry name" value="NMDARECEPTOR"/>
</dbReference>
<dbReference type="InterPro" id="IPR001508">
    <property type="entry name" value="Iono_Glu_rcpt_met"/>
</dbReference>
<dbReference type="InterPro" id="IPR019594">
    <property type="entry name" value="Glu/Gly-bd"/>
</dbReference>
<evidence type="ECO:0000256" key="1">
    <source>
        <dbReference type="ARBA" id="ARBA00008685"/>
    </source>
</evidence>
<dbReference type="FunFam" id="3.40.190.10:FF:000060">
    <property type="entry name" value="Glutamate receptor ionotropic, kainate 1"/>
    <property type="match status" value="1"/>
</dbReference>
<proteinExistence type="inferred from homology"/>
<feature type="domain" description="Ionotropic glutamate receptor C-terminal" evidence="20">
    <location>
        <begin position="417"/>
        <end position="744"/>
    </location>
</feature>
<evidence type="ECO:0000256" key="15">
    <source>
        <dbReference type="ARBA" id="ARBA00034104"/>
    </source>
</evidence>
<evidence type="ECO:0000256" key="5">
    <source>
        <dbReference type="ARBA" id="ARBA00022729"/>
    </source>
</evidence>
<dbReference type="InterPro" id="IPR015683">
    <property type="entry name" value="Ionotropic_Glu_rcpt"/>
</dbReference>
<dbReference type="EMBL" id="GEDC01017813">
    <property type="protein sequence ID" value="JAS19485.1"/>
    <property type="molecule type" value="Transcribed_RNA"/>
</dbReference>
<dbReference type="PANTHER" id="PTHR18966">
    <property type="entry name" value="IONOTROPIC GLUTAMATE RECEPTOR"/>
    <property type="match status" value="1"/>
</dbReference>
<dbReference type="Pfam" id="PF10613">
    <property type="entry name" value="Lig_chan-Glu_bd"/>
    <property type="match status" value="1"/>
</dbReference>
<keyword evidence="2" id="KW-0813">Transport</keyword>
<keyword evidence="14" id="KW-0407">Ion channel</keyword>
<evidence type="ECO:0000256" key="16">
    <source>
        <dbReference type="PIRSR" id="PIRSR601508-1"/>
    </source>
</evidence>
<evidence type="ECO:0000256" key="6">
    <source>
        <dbReference type="ARBA" id="ARBA00022989"/>
    </source>
</evidence>
<keyword evidence="12" id="KW-0628">Postsynaptic cell membrane</keyword>
<evidence type="ECO:0000259" key="20">
    <source>
        <dbReference type="SMART" id="SM00079"/>
    </source>
</evidence>
<organism evidence="22">
    <name type="scientific">Clastoptera arizonana</name>
    <name type="common">Arizona spittle bug</name>
    <dbReference type="NCBI Taxonomy" id="38151"/>
    <lineage>
        <taxon>Eukaryota</taxon>
        <taxon>Metazoa</taxon>
        <taxon>Ecdysozoa</taxon>
        <taxon>Arthropoda</taxon>
        <taxon>Hexapoda</taxon>
        <taxon>Insecta</taxon>
        <taxon>Pterygota</taxon>
        <taxon>Neoptera</taxon>
        <taxon>Paraneoptera</taxon>
        <taxon>Hemiptera</taxon>
        <taxon>Auchenorrhyncha</taxon>
        <taxon>Cercopoidea</taxon>
        <taxon>Clastopteridae</taxon>
        <taxon>Clastoptera</taxon>
    </lineage>
</organism>
<evidence type="ECO:0000256" key="17">
    <source>
        <dbReference type="PIRSR" id="PIRSR601508-2"/>
    </source>
</evidence>
<dbReference type="InterPro" id="IPR001320">
    <property type="entry name" value="Iontro_rcpt_C"/>
</dbReference>
<feature type="site" description="Interaction with the cone snail toxin Con-ikot-ikot" evidence="17">
    <location>
        <position position="685"/>
    </location>
</feature>
<dbReference type="Pfam" id="PF00060">
    <property type="entry name" value="Lig_chan"/>
    <property type="match status" value="1"/>
</dbReference>
<feature type="domain" description="Ionotropic glutamate receptor L-glutamate and glycine-binding" evidence="21">
    <location>
        <begin position="427"/>
        <end position="495"/>
    </location>
</feature>
<evidence type="ECO:0000256" key="9">
    <source>
        <dbReference type="ARBA" id="ARBA00023136"/>
    </source>
</evidence>
<keyword evidence="4 18" id="KW-0812">Transmembrane</keyword>
<dbReference type="GO" id="GO:0015276">
    <property type="term" value="F:ligand-gated monoatomic ion channel activity"/>
    <property type="evidence" value="ECO:0007669"/>
    <property type="project" value="InterPro"/>
</dbReference>
<evidence type="ECO:0000256" key="3">
    <source>
        <dbReference type="ARBA" id="ARBA00022475"/>
    </source>
</evidence>
<name>A0A1B6D1N6_9HEMI</name>
<keyword evidence="13" id="KW-1071">Ligand-gated ion channel</keyword>
<dbReference type="Gene3D" id="3.40.190.10">
    <property type="entry name" value="Periplasmic binding protein-like II"/>
    <property type="match status" value="1"/>
</dbReference>